<dbReference type="EMBL" id="AOGK01000011">
    <property type="protein sequence ID" value="MDG5976379.1"/>
    <property type="molecule type" value="Genomic_DNA"/>
</dbReference>
<reference evidence="1" key="1">
    <citation type="submission" date="2013-01" db="EMBL/GenBank/DDBJ databases">
        <title>Genome draft of Hydrogenophaga taeniospiralis 2K1.</title>
        <authorList>
            <person name="Gomila M."/>
            <person name="Lalucat J."/>
        </authorList>
    </citation>
    <scope>NUCLEOTIDE SEQUENCE</scope>
    <source>
        <strain evidence="1">CCUG 15921</strain>
    </source>
</reference>
<accession>A0A9X4NTH4</accession>
<name>A0A9X4NTH4_9BURK</name>
<evidence type="ECO:0000313" key="1">
    <source>
        <dbReference type="EMBL" id="MDG5976379.1"/>
    </source>
</evidence>
<comment type="caution">
    <text evidence="1">The sequence shown here is derived from an EMBL/GenBank/DDBJ whole genome shotgun (WGS) entry which is preliminary data.</text>
</comment>
<evidence type="ECO:0000313" key="2">
    <source>
        <dbReference type="Proteomes" id="UP001152876"/>
    </source>
</evidence>
<dbReference type="Proteomes" id="UP001152876">
    <property type="component" value="Unassembled WGS sequence"/>
</dbReference>
<proteinExistence type="predicted"/>
<gene>
    <name evidence="1" type="ORF">H010_14026</name>
</gene>
<dbReference type="AlphaFoldDB" id="A0A9X4NTH4"/>
<protein>
    <submittedName>
        <fullName evidence="1">Uncharacterized protein</fullName>
    </submittedName>
</protein>
<sequence>MGRNARSEWGRSGRAQVGRIKQQGVVANDATGSPVGFQNHVHERFVHRAAAGQPQEGTTVWSPFQTDAQVAQGGIELHARGAKSVARGQTDPQAGRLFGGDFRHINFGSQGFPKGRLHHDAAQRQRLGVAMLRQADAQHRRRCNRM</sequence>
<organism evidence="1 2">
    <name type="scientific">Hydrogenophaga taeniospiralis CCUG 15921</name>
    <dbReference type="NCBI Taxonomy" id="1281780"/>
    <lineage>
        <taxon>Bacteria</taxon>
        <taxon>Pseudomonadati</taxon>
        <taxon>Pseudomonadota</taxon>
        <taxon>Betaproteobacteria</taxon>
        <taxon>Burkholderiales</taxon>
        <taxon>Comamonadaceae</taxon>
        <taxon>Hydrogenophaga</taxon>
    </lineage>
</organism>
<keyword evidence="2" id="KW-1185">Reference proteome</keyword>